<name>A0A835KRF9_9POAL</name>
<dbReference type="PROSITE" id="PS51375">
    <property type="entry name" value="PPR"/>
    <property type="match status" value="1"/>
</dbReference>
<keyword evidence="6" id="KW-1185">Reference proteome</keyword>
<evidence type="ECO:0008006" key="7">
    <source>
        <dbReference type="Google" id="ProtNLM"/>
    </source>
</evidence>
<protein>
    <recommendedName>
        <fullName evidence="7">Pentatricopeptide repeat-containing protein</fullName>
    </recommendedName>
</protein>
<evidence type="ECO:0000313" key="6">
    <source>
        <dbReference type="Proteomes" id="UP000636709"/>
    </source>
</evidence>
<accession>A0A835KRF9</accession>
<feature type="region of interest" description="Disordered" evidence="4">
    <location>
        <begin position="160"/>
        <end position="188"/>
    </location>
</feature>
<evidence type="ECO:0000256" key="4">
    <source>
        <dbReference type="SAM" id="MobiDB-lite"/>
    </source>
</evidence>
<evidence type="ECO:0000256" key="2">
    <source>
        <dbReference type="ARBA" id="ARBA00022946"/>
    </source>
</evidence>
<proteinExistence type="predicted"/>
<dbReference type="InterPro" id="IPR011990">
    <property type="entry name" value="TPR-like_helical_dom_sf"/>
</dbReference>
<feature type="compositionally biased region" description="Low complexity" evidence="4">
    <location>
        <begin position="168"/>
        <end position="188"/>
    </location>
</feature>
<dbReference type="NCBIfam" id="TIGR00756">
    <property type="entry name" value="PPR"/>
    <property type="match status" value="1"/>
</dbReference>
<dbReference type="EMBL" id="JACEFO010000732">
    <property type="protein sequence ID" value="KAF8758205.1"/>
    <property type="molecule type" value="Genomic_DNA"/>
</dbReference>
<dbReference type="Proteomes" id="UP000636709">
    <property type="component" value="Unassembled WGS sequence"/>
</dbReference>
<keyword evidence="1" id="KW-0677">Repeat</keyword>
<sequence>MGHRRKGRLDDARRFIADMPLAPNSYTNSTLLKGMCSAKEWDDAEKCIAEMIRSPLPPPTTDPSPLRWLKGIYESAGLDRLYKRLDRLGLVADLAMCQANNPRFAASDGVSLEVVIVGFRGASDTGGLTGPYRRSSGEENSMTARSSAFKHLEAEFWKTFPKGREDPGQTTTGGHTVATGGQTASSGG</sequence>
<comment type="caution">
    <text evidence="5">The sequence shown here is derived from an EMBL/GenBank/DDBJ whole genome shotgun (WGS) entry which is preliminary data.</text>
</comment>
<evidence type="ECO:0000256" key="1">
    <source>
        <dbReference type="ARBA" id="ARBA00022737"/>
    </source>
</evidence>
<organism evidence="5 6">
    <name type="scientific">Digitaria exilis</name>
    <dbReference type="NCBI Taxonomy" id="1010633"/>
    <lineage>
        <taxon>Eukaryota</taxon>
        <taxon>Viridiplantae</taxon>
        <taxon>Streptophyta</taxon>
        <taxon>Embryophyta</taxon>
        <taxon>Tracheophyta</taxon>
        <taxon>Spermatophyta</taxon>
        <taxon>Magnoliopsida</taxon>
        <taxon>Liliopsida</taxon>
        <taxon>Poales</taxon>
        <taxon>Poaceae</taxon>
        <taxon>PACMAD clade</taxon>
        <taxon>Panicoideae</taxon>
        <taxon>Panicodae</taxon>
        <taxon>Paniceae</taxon>
        <taxon>Anthephorinae</taxon>
        <taxon>Digitaria</taxon>
    </lineage>
</organism>
<keyword evidence="2" id="KW-0809">Transit peptide</keyword>
<reference evidence="5" key="1">
    <citation type="submission" date="2020-07" db="EMBL/GenBank/DDBJ databases">
        <title>Genome sequence and genetic diversity analysis of an under-domesticated orphan crop, white fonio (Digitaria exilis).</title>
        <authorList>
            <person name="Bennetzen J.L."/>
            <person name="Chen S."/>
            <person name="Ma X."/>
            <person name="Wang X."/>
            <person name="Yssel A.E.J."/>
            <person name="Chaluvadi S.R."/>
            <person name="Johnson M."/>
            <person name="Gangashetty P."/>
            <person name="Hamidou F."/>
            <person name="Sanogo M.D."/>
            <person name="Zwaenepoel A."/>
            <person name="Wallace J."/>
            <person name="Van De Peer Y."/>
            <person name="Van Deynze A."/>
        </authorList>
    </citation>
    <scope>NUCLEOTIDE SEQUENCE</scope>
    <source>
        <tissue evidence="5">Leaves</tissue>
    </source>
</reference>
<dbReference type="Gene3D" id="1.25.40.10">
    <property type="entry name" value="Tetratricopeptide repeat domain"/>
    <property type="match status" value="1"/>
</dbReference>
<dbReference type="AlphaFoldDB" id="A0A835KRF9"/>
<dbReference type="InterPro" id="IPR002885">
    <property type="entry name" value="PPR_rpt"/>
</dbReference>
<feature type="repeat" description="PPR" evidence="3">
    <location>
        <begin position="24"/>
        <end position="58"/>
    </location>
</feature>
<evidence type="ECO:0000313" key="5">
    <source>
        <dbReference type="EMBL" id="KAF8758205.1"/>
    </source>
</evidence>
<gene>
    <name evidence="5" type="ORF">HU200_010570</name>
</gene>
<evidence type="ECO:0000256" key="3">
    <source>
        <dbReference type="PROSITE-ProRule" id="PRU00708"/>
    </source>
</evidence>
<dbReference type="OrthoDB" id="185373at2759"/>